<feature type="region of interest" description="Disordered" evidence="1">
    <location>
        <begin position="1"/>
        <end position="23"/>
    </location>
</feature>
<evidence type="ECO:0000313" key="3">
    <source>
        <dbReference type="Proteomes" id="UP000887013"/>
    </source>
</evidence>
<accession>A0A8X6J8S1</accession>
<name>A0A8X6J8S1_NEPPI</name>
<dbReference type="AlphaFoldDB" id="A0A8X6J8S1"/>
<reference evidence="2" key="1">
    <citation type="submission" date="2020-08" db="EMBL/GenBank/DDBJ databases">
        <title>Multicomponent nature underlies the extraordinary mechanical properties of spider dragline silk.</title>
        <authorList>
            <person name="Kono N."/>
            <person name="Nakamura H."/>
            <person name="Mori M."/>
            <person name="Yoshida Y."/>
            <person name="Ohtoshi R."/>
            <person name="Malay A.D."/>
            <person name="Moran D.A.P."/>
            <person name="Tomita M."/>
            <person name="Numata K."/>
            <person name="Arakawa K."/>
        </authorList>
    </citation>
    <scope>NUCLEOTIDE SEQUENCE</scope>
</reference>
<organism evidence="2 3">
    <name type="scientific">Nephila pilipes</name>
    <name type="common">Giant wood spider</name>
    <name type="synonym">Nephila maculata</name>
    <dbReference type="NCBI Taxonomy" id="299642"/>
    <lineage>
        <taxon>Eukaryota</taxon>
        <taxon>Metazoa</taxon>
        <taxon>Ecdysozoa</taxon>
        <taxon>Arthropoda</taxon>
        <taxon>Chelicerata</taxon>
        <taxon>Arachnida</taxon>
        <taxon>Araneae</taxon>
        <taxon>Araneomorphae</taxon>
        <taxon>Entelegynae</taxon>
        <taxon>Araneoidea</taxon>
        <taxon>Nephilidae</taxon>
        <taxon>Nephila</taxon>
    </lineage>
</organism>
<evidence type="ECO:0000256" key="1">
    <source>
        <dbReference type="SAM" id="MobiDB-lite"/>
    </source>
</evidence>
<proteinExistence type="predicted"/>
<gene>
    <name evidence="2" type="ORF">NPIL_280871</name>
</gene>
<evidence type="ECO:0000313" key="2">
    <source>
        <dbReference type="EMBL" id="GFS46870.1"/>
    </source>
</evidence>
<sequence length="82" mass="9325">MERARKQTEGQKTMGDLANDNPDGYHGYASIGVRSKWLWAQQDVCFLVERYVFNLFGSNATRSRWIKKTVGSSEPNGTINLQ</sequence>
<protein>
    <submittedName>
        <fullName evidence="2">Uncharacterized protein</fullName>
    </submittedName>
</protein>
<dbReference type="EMBL" id="BMAW01044884">
    <property type="protein sequence ID" value="GFS46870.1"/>
    <property type="molecule type" value="Genomic_DNA"/>
</dbReference>
<keyword evidence="3" id="KW-1185">Reference proteome</keyword>
<comment type="caution">
    <text evidence="2">The sequence shown here is derived from an EMBL/GenBank/DDBJ whole genome shotgun (WGS) entry which is preliminary data.</text>
</comment>
<dbReference type="Proteomes" id="UP000887013">
    <property type="component" value="Unassembled WGS sequence"/>
</dbReference>